<reference evidence="1 2" key="1">
    <citation type="submission" date="2015-09" db="EMBL/GenBank/DDBJ databases">
        <authorList>
            <consortium name="Pathogen Informatics"/>
        </authorList>
    </citation>
    <scope>NUCLEOTIDE SEQUENCE [LARGE SCALE GENOMIC DNA]</scope>
    <source>
        <strain evidence="1 2">2789STDY5608823</strain>
    </source>
</reference>
<evidence type="ECO:0008006" key="3">
    <source>
        <dbReference type="Google" id="ProtNLM"/>
    </source>
</evidence>
<dbReference type="EMBL" id="CYYP01000010">
    <property type="protein sequence ID" value="CUO26441.1"/>
    <property type="molecule type" value="Genomic_DNA"/>
</dbReference>
<dbReference type="SUPFAM" id="SSF52540">
    <property type="entry name" value="P-loop containing nucleoside triphosphate hydrolases"/>
    <property type="match status" value="1"/>
</dbReference>
<dbReference type="RefSeq" id="WP_216595120.1">
    <property type="nucleotide sequence ID" value="NZ_CYYP01000010.1"/>
</dbReference>
<evidence type="ECO:0000313" key="2">
    <source>
        <dbReference type="Proteomes" id="UP000095468"/>
    </source>
</evidence>
<dbReference type="AlphaFoldDB" id="A0A174DLJ8"/>
<evidence type="ECO:0000313" key="1">
    <source>
        <dbReference type="EMBL" id="CUO26441.1"/>
    </source>
</evidence>
<proteinExistence type="predicted"/>
<name>A0A174DLJ8_9ACTN</name>
<dbReference type="InterPro" id="IPR027417">
    <property type="entry name" value="P-loop_NTPase"/>
</dbReference>
<sequence length="158" mass="17419">MEYSKNPFTPTFGSIPPFLAGREHILRDINRGFINGPGDPNLSTIFTGARGTGKTALLSLLSETALEHGWIAANVSAMPGMLEDIIERTKEAADSYLSQPHARINGVQIGPVGIDWTYAQEVQGNWRTRMNGIFKQLEKHDIGLLITIDEVVMSRKLV</sequence>
<dbReference type="Proteomes" id="UP000095468">
    <property type="component" value="Unassembled WGS sequence"/>
</dbReference>
<organism evidence="1 2">
    <name type="scientific">Collinsella aerofaciens</name>
    <dbReference type="NCBI Taxonomy" id="74426"/>
    <lineage>
        <taxon>Bacteria</taxon>
        <taxon>Bacillati</taxon>
        <taxon>Actinomycetota</taxon>
        <taxon>Coriobacteriia</taxon>
        <taxon>Coriobacteriales</taxon>
        <taxon>Coriobacteriaceae</taxon>
        <taxon>Collinsella</taxon>
    </lineage>
</organism>
<gene>
    <name evidence="1" type="ORF">ERS852381_01302</name>
</gene>
<dbReference type="Gene3D" id="3.40.50.300">
    <property type="entry name" value="P-loop containing nucleotide triphosphate hydrolases"/>
    <property type="match status" value="1"/>
</dbReference>
<protein>
    <recommendedName>
        <fullName evidence="3">ATP-binding protein</fullName>
    </recommendedName>
</protein>
<accession>A0A174DLJ8</accession>